<dbReference type="Proteomes" id="UP001152888">
    <property type="component" value="Unassembled WGS sequence"/>
</dbReference>
<dbReference type="InterPro" id="IPR048333">
    <property type="entry name" value="HA2_WH"/>
</dbReference>
<dbReference type="Gene3D" id="3.30.160.20">
    <property type="match status" value="1"/>
</dbReference>
<dbReference type="SMART" id="SM00847">
    <property type="entry name" value="HA2"/>
    <property type="match status" value="1"/>
</dbReference>
<dbReference type="Gene3D" id="3.40.50.300">
    <property type="entry name" value="P-loop containing nucleotide triphosphate hydrolases"/>
    <property type="match status" value="2"/>
</dbReference>
<dbReference type="GO" id="GO:0003724">
    <property type="term" value="F:RNA helicase activity"/>
    <property type="evidence" value="ECO:0007669"/>
    <property type="project" value="TreeGrafter"/>
</dbReference>
<dbReference type="Pfam" id="PF00270">
    <property type="entry name" value="DEAD"/>
    <property type="match status" value="1"/>
</dbReference>
<name>A0A9P0LZC2_ACAOB</name>
<dbReference type="InterPro" id="IPR014001">
    <property type="entry name" value="Helicase_ATP-bd"/>
</dbReference>
<dbReference type="GO" id="GO:0005737">
    <property type="term" value="C:cytoplasm"/>
    <property type="evidence" value="ECO:0007669"/>
    <property type="project" value="TreeGrafter"/>
</dbReference>
<dbReference type="GO" id="GO:0016787">
    <property type="term" value="F:hydrolase activity"/>
    <property type="evidence" value="ECO:0007669"/>
    <property type="project" value="UniProtKB-KW"/>
</dbReference>
<dbReference type="GO" id="GO:0003678">
    <property type="term" value="F:DNA helicase activity"/>
    <property type="evidence" value="ECO:0007669"/>
    <property type="project" value="TreeGrafter"/>
</dbReference>
<dbReference type="GO" id="GO:0005634">
    <property type="term" value="C:nucleus"/>
    <property type="evidence" value="ECO:0007669"/>
    <property type="project" value="TreeGrafter"/>
</dbReference>
<keyword evidence="1" id="KW-0547">Nucleotide-binding</keyword>
<comment type="similarity">
    <text evidence="6">Belongs to the DExH box helicase family.</text>
</comment>
<organism evidence="10 11">
    <name type="scientific">Acanthoscelides obtectus</name>
    <name type="common">Bean weevil</name>
    <name type="synonym">Bruchus obtectus</name>
    <dbReference type="NCBI Taxonomy" id="200917"/>
    <lineage>
        <taxon>Eukaryota</taxon>
        <taxon>Metazoa</taxon>
        <taxon>Ecdysozoa</taxon>
        <taxon>Arthropoda</taxon>
        <taxon>Hexapoda</taxon>
        <taxon>Insecta</taxon>
        <taxon>Pterygota</taxon>
        <taxon>Neoptera</taxon>
        <taxon>Endopterygota</taxon>
        <taxon>Coleoptera</taxon>
        <taxon>Polyphaga</taxon>
        <taxon>Cucujiformia</taxon>
        <taxon>Chrysomeloidea</taxon>
        <taxon>Chrysomelidae</taxon>
        <taxon>Bruchinae</taxon>
        <taxon>Bruchini</taxon>
        <taxon>Acanthoscelides</taxon>
    </lineage>
</organism>
<dbReference type="EMBL" id="CAKOFQ010007648">
    <property type="protein sequence ID" value="CAH2005584.1"/>
    <property type="molecule type" value="Genomic_DNA"/>
</dbReference>
<dbReference type="PROSITE" id="PS51194">
    <property type="entry name" value="HELICASE_CTER"/>
    <property type="match status" value="1"/>
</dbReference>
<dbReference type="PANTHER" id="PTHR18934">
    <property type="entry name" value="ATP-DEPENDENT RNA HELICASE"/>
    <property type="match status" value="1"/>
</dbReference>
<evidence type="ECO:0000256" key="2">
    <source>
        <dbReference type="ARBA" id="ARBA00022801"/>
    </source>
</evidence>
<feature type="domain" description="Helicase C-terminal" evidence="9">
    <location>
        <begin position="655"/>
        <end position="823"/>
    </location>
</feature>
<dbReference type="PROSITE" id="PS51192">
    <property type="entry name" value="HELICASE_ATP_BIND_1"/>
    <property type="match status" value="1"/>
</dbReference>
<evidence type="ECO:0000256" key="7">
    <source>
        <dbReference type="SAM" id="MobiDB-lite"/>
    </source>
</evidence>
<comment type="caution">
    <text evidence="10">The sequence shown here is derived from an EMBL/GenBank/DDBJ whole genome shotgun (WGS) entry which is preliminary data.</text>
</comment>
<dbReference type="Pfam" id="PF00271">
    <property type="entry name" value="Helicase_C"/>
    <property type="match status" value="1"/>
</dbReference>
<evidence type="ECO:0008006" key="12">
    <source>
        <dbReference type="Google" id="ProtNLM"/>
    </source>
</evidence>
<evidence type="ECO:0000256" key="5">
    <source>
        <dbReference type="ARBA" id="ARBA00022884"/>
    </source>
</evidence>
<dbReference type="FunFam" id="3.40.50.300:FF:001528">
    <property type="entry name" value="ATP-dependent RNA helicase YTHDC2"/>
    <property type="match status" value="1"/>
</dbReference>
<evidence type="ECO:0000256" key="6">
    <source>
        <dbReference type="ARBA" id="ARBA00060772"/>
    </source>
</evidence>
<dbReference type="Gene3D" id="1.20.120.1080">
    <property type="match status" value="1"/>
</dbReference>
<evidence type="ECO:0000256" key="3">
    <source>
        <dbReference type="ARBA" id="ARBA00022806"/>
    </source>
</evidence>
<dbReference type="InterPro" id="IPR011545">
    <property type="entry name" value="DEAD/DEAH_box_helicase_dom"/>
</dbReference>
<evidence type="ECO:0000259" key="8">
    <source>
        <dbReference type="PROSITE" id="PS51192"/>
    </source>
</evidence>
<protein>
    <recommendedName>
        <fullName evidence="12">RNA helicase</fullName>
    </recommendedName>
</protein>
<proteinExistence type="inferred from homology"/>
<dbReference type="InterPro" id="IPR027417">
    <property type="entry name" value="P-loop_NTPase"/>
</dbReference>
<dbReference type="AlphaFoldDB" id="A0A9P0LZC2"/>
<dbReference type="OrthoDB" id="5600252at2759"/>
<feature type="domain" description="Helicase ATP-binding" evidence="8">
    <location>
        <begin position="449"/>
        <end position="619"/>
    </location>
</feature>
<dbReference type="GO" id="GO:0005524">
    <property type="term" value="F:ATP binding"/>
    <property type="evidence" value="ECO:0007669"/>
    <property type="project" value="UniProtKB-KW"/>
</dbReference>
<keyword evidence="2" id="KW-0378">Hydrolase</keyword>
<dbReference type="GO" id="GO:0002151">
    <property type="term" value="F:G-quadruplex RNA binding"/>
    <property type="evidence" value="ECO:0007669"/>
    <property type="project" value="TreeGrafter"/>
</dbReference>
<dbReference type="InterPro" id="IPR007502">
    <property type="entry name" value="Helicase-assoc_dom"/>
</dbReference>
<dbReference type="SUPFAM" id="SSF52540">
    <property type="entry name" value="P-loop containing nucleoside triphosphate hydrolases"/>
    <property type="match status" value="1"/>
</dbReference>
<evidence type="ECO:0000313" key="11">
    <source>
        <dbReference type="Proteomes" id="UP001152888"/>
    </source>
</evidence>
<dbReference type="SMART" id="SM00487">
    <property type="entry name" value="DEXDc"/>
    <property type="match status" value="1"/>
</dbReference>
<accession>A0A9P0LZC2</accession>
<keyword evidence="3" id="KW-0347">Helicase</keyword>
<evidence type="ECO:0000256" key="1">
    <source>
        <dbReference type="ARBA" id="ARBA00022741"/>
    </source>
</evidence>
<dbReference type="CDD" id="cd17917">
    <property type="entry name" value="DEXHc_RHA-like"/>
    <property type="match status" value="1"/>
</dbReference>
<evidence type="ECO:0000259" key="9">
    <source>
        <dbReference type="PROSITE" id="PS51194"/>
    </source>
</evidence>
<dbReference type="InterPro" id="IPR001650">
    <property type="entry name" value="Helicase_C-like"/>
</dbReference>
<keyword evidence="11" id="KW-1185">Reference proteome</keyword>
<feature type="region of interest" description="Disordered" evidence="7">
    <location>
        <begin position="204"/>
        <end position="229"/>
    </location>
</feature>
<sequence>METENQVKASVAILLAFSLKRQVKRKRWIKKWLQDRDKSTHLNLLNAIRLYKELVTPFLSKNHTIMRSAILVRKKLGLTLHYLATGRNFKDIRFAGIMSPESVIQAVMDTCEALIYVLRDYIKTRHKMALSAALENLIQSIEAFSKELDENTHTIASTRRGRPKVDLHFQRIVTQLQCSNIVSAASKRTAINNLQLAPASRSISTNTSSLSGVTNTKEEANVQNDSVSNSEEITPKEIYYNETDITDDIVKLYAHKTFPKVVLHNMYDLVSNEFKRRNYKVTPTYRSIKSKNSSAWLCCYHIYWPVETKFVAKDTTKAKASNKAALAALAWLKKNNKISSQGSPMIYDEEEVKVATKKVLPKLTLDDETIGDMQKIVNIHQSKMIEHIMDGREMGENDVKVEEGEDGPLAEAGEVSFRGVKEMRYLGLDQYKTKEKVKLPIAKYKEDFIDLLKSNQVIIVKGEPGCGKSTRVPQYVLEAWATDEGLSGNPGRIAVTQPRRIAAISLAERVASERDERVGSIVGYQVRLNSKFEPTTGRILYCTTGILLRHFQSDPNLTNFTHVILDEAHERDVNTDLLMNLLRGAVQKNPKLKVVVMSATIDTSMFSKYFGGAPVIDIPGFTYPVKQHFMDDCKLEVHKTIDMCEDKSPNLVHEDVVKVIKYICDKKPEGAILCFLPGWEDITKVYRMIPERNDLVTYCLHSRLQDSEQWKIFSRPPPGVRKIILATNIAETSVTVDDVVYVVDSGIHKEQRFDVEKGVNCIDNYWISKASAIQRKGRAGRVQPGESYHMYTKEKYKEFEDYSMPEIMRTSLTKIVLDSKVCSNNMNALEFMVKLPTPPEENATLRAVEDLKDLELLDENENLTSLGKTLAEFQLEPSFSKAMVNAVIFKCVTPVVDIVTLFSSETELFSSGLMNKENIKATKSDFCSSSDHLAMMRIFEKFLEFSDANNETGLRMFCKRLNLVPHRMKTIEKLRKIHFDYLFNGLYDVMPIADDYSDNDELVKAVILSGIGNILQHRNWDIVKNRLKQNVNVLLTRNNHKATITQESVNYKRNCFPSEFLLYLNETRSNVRRMTLVRECSLVSQLSVLLFSNKNLNIEKVDDDIKSDISSDDPVKLVLENTTVKLICDRKEAEELIRCKVALMSCYRYYTRQLTNPPEYNKSVNAAWDEILVILNKILKRHQVD</sequence>
<dbReference type="SMART" id="SM00490">
    <property type="entry name" value="HELICc"/>
    <property type="match status" value="1"/>
</dbReference>
<evidence type="ECO:0000256" key="4">
    <source>
        <dbReference type="ARBA" id="ARBA00022840"/>
    </source>
</evidence>
<reference evidence="10" key="1">
    <citation type="submission" date="2022-03" db="EMBL/GenBank/DDBJ databases">
        <authorList>
            <person name="Sayadi A."/>
        </authorList>
    </citation>
    <scope>NUCLEOTIDE SEQUENCE</scope>
</reference>
<keyword evidence="4" id="KW-0067">ATP-binding</keyword>
<keyword evidence="5" id="KW-0694">RNA-binding</keyword>
<dbReference type="PANTHER" id="PTHR18934:SF257">
    <property type="entry name" value="ATP-DEPENDENT RNA HELICASE DHX30"/>
    <property type="match status" value="1"/>
</dbReference>
<gene>
    <name evidence="10" type="ORF">ACAOBT_LOCUS28631</name>
</gene>
<dbReference type="Pfam" id="PF04408">
    <property type="entry name" value="WHD_HA2"/>
    <property type="match status" value="1"/>
</dbReference>
<dbReference type="CDD" id="cd18791">
    <property type="entry name" value="SF2_C_RHA"/>
    <property type="match status" value="1"/>
</dbReference>
<dbReference type="FunFam" id="3.40.50.300:FF:000526">
    <property type="entry name" value="DExH-box ATP-dependent RNA helicase DExH3"/>
    <property type="match status" value="1"/>
</dbReference>
<evidence type="ECO:0000313" key="10">
    <source>
        <dbReference type="EMBL" id="CAH2005584.1"/>
    </source>
</evidence>